<dbReference type="PROSITE" id="PS00379">
    <property type="entry name" value="CDP_ALCOHOL_P_TRANSF"/>
    <property type="match status" value="1"/>
</dbReference>
<dbReference type="Pfam" id="PF01066">
    <property type="entry name" value="CDP-OH_P_transf"/>
    <property type="match status" value="1"/>
</dbReference>
<keyword evidence="6" id="KW-1133">Transmembrane helix</keyword>
<dbReference type="PIRSF" id="PIRSF015665">
    <property type="entry name" value="CHOPT"/>
    <property type="match status" value="1"/>
</dbReference>
<dbReference type="AlphaFoldDB" id="A0AAU9J565"/>
<dbReference type="InterPro" id="IPR014472">
    <property type="entry name" value="CHOPT"/>
</dbReference>
<comment type="subcellular location">
    <subcellularLocation>
        <location evidence="1">Membrane</location>
    </subcellularLocation>
</comment>
<feature type="transmembrane region" description="Helical" evidence="6">
    <location>
        <begin position="257"/>
        <end position="277"/>
    </location>
</feature>
<evidence type="ECO:0008006" key="9">
    <source>
        <dbReference type="Google" id="ProtNLM"/>
    </source>
</evidence>
<evidence type="ECO:0000256" key="3">
    <source>
        <dbReference type="ARBA" id="ARBA00022679"/>
    </source>
</evidence>
<keyword evidence="6" id="KW-0812">Transmembrane</keyword>
<name>A0AAU9J565_9CILI</name>
<evidence type="ECO:0000313" key="8">
    <source>
        <dbReference type="Proteomes" id="UP001162131"/>
    </source>
</evidence>
<dbReference type="PANTHER" id="PTHR10414">
    <property type="entry name" value="ETHANOLAMINEPHOSPHOTRANSFERASE"/>
    <property type="match status" value="1"/>
</dbReference>
<dbReference type="InterPro" id="IPR000462">
    <property type="entry name" value="CDP-OH_P_trans"/>
</dbReference>
<evidence type="ECO:0000256" key="5">
    <source>
        <dbReference type="RuleBase" id="RU003750"/>
    </source>
</evidence>
<feature type="transmembrane region" description="Helical" evidence="6">
    <location>
        <begin position="196"/>
        <end position="215"/>
    </location>
</feature>
<keyword evidence="8" id="KW-1185">Reference proteome</keyword>
<keyword evidence="3 5" id="KW-0808">Transferase</keyword>
<dbReference type="GO" id="GO:0008654">
    <property type="term" value="P:phospholipid biosynthetic process"/>
    <property type="evidence" value="ECO:0007669"/>
    <property type="project" value="InterPro"/>
</dbReference>
<keyword evidence="4 6" id="KW-0472">Membrane</keyword>
<dbReference type="GO" id="GO:0016780">
    <property type="term" value="F:phosphotransferase activity, for other substituted phosphate groups"/>
    <property type="evidence" value="ECO:0007669"/>
    <property type="project" value="InterPro"/>
</dbReference>
<evidence type="ECO:0000256" key="4">
    <source>
        <dbReference type="ARBA" id="ARBA00023136"/>
    </source>
</evidence>
<organism evidence="7 8">
    <name type="scientific">Blepharisma stoltei</name>
    <dbReference type="NCBI Taxonomy" id="1481888"/>
    <lineage>
        <taxon>Eukaryota</taxon>
        <taxon>Sar</taxon>
        <taxon>Alveolata</taxon>
        <taxon>Ciliophora</taxon>
        <taxon>Postciliodesmatophora</taxon>
        <taxon>Heterotrichea</taxon>
        <taxon>Heterotrichida</taxon>
        <taxon>Blepharismidae</taxon>
        <taxon>Blepharisma</taxon>
    </lineage>
</organism>
<accession>A0AAU9J565</accession>
<dbReference type="Gene3D" id="1.20.120.1760">
    <property type="match status" value="1"/>
</dbReference>
<comment type="caution">
    <text evidence="7">The sequence shown here is derived from an EMBL/GenBank/DDBJ whole genome shotgun (WGS) entry which is preliminary data.</text>
</comment>
<dbReference type="PANTHER" id="PTHR10414:SF37">
    <property type="entry name" value="BB IN A BOXCAR, ISOFORM C"/>
    <property type="match status" value="1"/>
</dbReference>
<dbReference type="InterPro" id="IPR048254">
    <property type="entry name" value="CDP_ALCOHOL_P_TRANSF_CS"/>
</dbReference>
<protein>
    <recommendedName>
        <fullName evidence="9">Ethanolaminephosphotransferase</fullName>
    </recommendedName>
</protein>
<feature type="transmembrane region" description="Helical" evidence="6">
    <location>
        <begin position="65"/>
        <end position="84"/>
    </location>
</feature>
<dbReference type="GO" id="GO:0016020">
    <property type="term" value="C:membrane"/>
    <property type="evidence" value="ECO:0007669"/>
    <property type="project" value="UniProtKB-SubCell"/>
</dbReference>
<dbReference type="Proteomes" id="UP001162131">
    <property type="component" value="Unassembled WGS sequence"/>
</dbReference>
<feature type="transmembrane region" description="Helical" evidence="6">
    <location>
        <begin position="349"/>
        <end position="368"/>
    </location>
</feature>
<gene>
    <name evidence="7" type="ORF">BSTOLATCC_MIC14551</name>
</gene>
<feature type="transmembrane region" description="Helical" evidence="6">
    <location>
        <begin position="227"/>
        <end position="245"/>
    </location>
</feature>
<proteinExistence type="inferred from homology"/>
<dbReference type="InterPro" id="IPR043130">
    <property type="entry name" value="CDP-OH_PTrfase_TM_dom"/>
</dbReference>
<sequence length="392" mass="44349">MDFKRVYVDSEKKPKKYNYIPAGSETNLREYKYHGSDTSITYNYLLSPLAEFLVKFFPKWISPNAITAAGCACSVSTYLVTVYICGRDTECRIPNYWILVSAVLYFGWLILDNIDGKQARRIQLSSPLGMVFDHQVDALHATITPAFLAQAFLAGKERLYLLAWFIGGTPFFFATWEELYVGKMEFGALNGASDGSLLMGLMMFALGIIGPDYFSGNYSEDIKYREIVFVIVLSSAVAISVLNVYNVLQVSKKFEPYLKTFSFFYISLALLLAIYLSPSDLWYNAGREVGLCIGFVFAKEIALIQIAHVTSTKYKPLQWANFVIISGMILNTLTHAYGINIFDEYRAQLVLSIAAFLNYAHLAIYLPLEFAEILEIPIFRVPRKIYTGEKQT</sequence>
<evidence type="ECO:0000256" key="6">
    <source>
        <dbReference type="SAM" id="Phobius"/>
    </source>
</evidence>
<comment type="similarity">
    <text evidence="2 5">Belongs to the CDP-alcohol phosphatidyltransferase class-I family.</text>
</comment>
<feature type="transmembrane region" description="Helical" evidence="6">
    <location>
        <begin position="159"/>
        <end position="176"/>
    </location>
</feature>
<feature type="transmembrane region" description="Helical" evidence="6">
    <location>
        <begin position="96"/>
        <end position="114"/>
    </location>
</feature>
<evidence type="ECO:0000256" key="2">
    <source>
        <dbReference type="ARBA" id="ARBA00010441"/>
    </source>
</evidence>
<dbReference type="EMBL" id="CAJZBQ010000014">
    <property type="protein sequence ID" value="CAG9315804.1"/>
    <property type="molecule type" value="Genomic_DNA"/>
</dbReference>
<reference evidence="7" key="1">
    <citation type="submission" date="2021-09" db="EMBL/GenBank/DDBJ databases">
        <authorList>
            <consortium name="AG Swart"/>
            <person name="Singh M."/>
            <person name="Singh A."/>
            <person name="Seah K."/>
            <person name="Emmerich C."/>
        </authorList>
    </citation>
    <scope>NUCLEOTIDE SEQUENCE</scope>
    <source>
        <strain evidence="7">ATCC30299</strain>
    </source>
</reference>
<feature type="transmembrane region" description="Helical" evidence="6">
    <location>
        <begin position="319"/>
        <end position="337"/>
    </location>
</feature>
<evidence type="ECO:0000256" key="1">
    <source>
        <dbReference type="ARBA" id="ARBA00004370"/>
    </source>
</evidence>
<evidence type="ECO:0000313" key="7">
    <source>
        <dbReference type="EMBL" id="CAG9315804.1"/>
    </source>
</evidence>